<dbReference type="Proteomes" id="UP000824881">
    <property type="component" value="Unassembled WGS sequence"/>
</dbReference>
<dbReference type="EMBL" id="WQMT02000006">
    <property type="protein sequence ID" value="KAG9221719.1"/>
    <property type="molecule type" value="Genomic_DNA"/>
</dbReference>
<protein>
    <submittedName>
        <fullName evidence="1">Uncharacterized protein</fullName>
    </submittedName>
</protein>
<evidence type="ECO:0000313" key="1">
    <source>
        <dbReference type="EMBL" id="KAG9221719.1"/>
    </source>
</evidence>
<evidence type="ECO:0000313" key="2">
    <source>
        <dbReference type="Proteomes" id="UP000824881"/>
    </source>
</evidence>
<name>A0ACB7IVH3_PLECO</name>
<gene>
    <name evidence="1" type="ORF">CCMSSC00406_0005632</name>
</gene>
<sequence length="309" mass="35103">MASTVTEGKIPFTVGDETFETYFKVTGDVQQAENGPVVVLHGGPGISHDYLLPIADLVTTHSPNAVIFYDQLGSGRSTHLQSKDTSFWTIELFIDELENLLSHFGIANNFNLIAHSWGGTLASEFVVRRQPKGLRRLVLMDCLASAKLRNEAIGRLRKKLPEEVQSTLAKHEKEGTTKCDEYKANMLVFWETFACRVKPFPEEVTYSLGQPEIDPTVLDAMRNGETGLATQWDITDRIHLMRHVPTLIINGEHDYMTDEVCAPFYWGIDKVKWVKFAQSSHMPHWEERESRNKRSNYVPLSLPIMYNFA</sequence>
<comment type="caution">
    <text evidence="1">The sequence shown here is derived from an EMBL/GenBank/DDBJ whole genome shotgun (WGS) entry which is preliminary data.</text>
</comment>
<accession>A0ACB7IVH3</accession>
<reference evidence="1 2" key="1">
    <citation type="journal article" date="2021" name="Appl. Environ. Microbiol.">
        <title>Genetic linkage and physical mapping for an oyster mushroom Pleurotus cornucopiae and QTL analysis for the trait cap color.</title>
        <authorList>
            <person name="Zhang Y."/>
            <person name="Gao W."/>
            <person name="Sonnenberg A."/>
            <person name="Chen Q."/>
            <person name="Zhang J."/>
            <person name="Huang C."/>
        </authorList>
    </citation>
    <scope>NUCLEOTIDE SEQUENCE [LARGE SCALE GENOMIC DNA]</scope>
    <source>
        <strain evidence="1">CCMSSC00406</strain>
    </source>
</reference>
<organism evidence="1 2">
    <name type="scientific">Pleurotus cornucopiae</name>
    <name type="common">Cornucopia mushroom</name>
    <dbReference type="NCBI Taxonomy" id="5321"/>
    <lineage>
        <taxon>Eukaryota</taxon>
        <taxon>Fungi</taxon>
        <taxon>Dikarya</taxon>
        <taxon>Basidiomycota</taxon>
        <taxon>Agaricomycotina</taxon>
        <taxon>Agaricomycetes</taxon>
        <taxon>Agaricomycetidae</taxon>
        <taxon>Agaricales</taxon>
        <taxon>Pleurotineae</taxon>
        <taxon>Pleurotaceae</taxon>
        <taxon>Pleurotus</taxon>
    </lineage>
</organism>
<keyword evidence="2" id="KW-1185">Reference proteome</keyword>
<proteinExistence type="predicted"/>